<dbReference type="RefSeq" id="WP_117829552.1">
    <property type="nucleotide sequence ID" value="NZ_DAWEOC010000026.1"/>
</dbReference>
<evidence type="ECO:0000313" key="1">
    <source>
        <dbReference type="EMBL" id="KAB3854498.1"/>
    </source>
</evidence>
<name>A0A1Q6IZA2_PHOVU</name>
<evidence type="ECO:0000313" key="3">
    <source>
        <dbReference type="Proteomes" id="UP000186631"/>
    </source>
</evidence>
<evidence type="ECO:0000313" key="2">
    <source>
        <dbReference type="EMBL" id="OKZ46091.1"/>
    </source>
</evidence>
<gene>
    <name evidence="2" type="ORF">BHV80_11325</name>
    <name evidence="1" type="ORF">GAS29_14320</name>
</gene>
<evidence type="ECO:0000313" key="4">
    <source>
        <dbReference type="Proteomes" id="UP000441522"/>
    </source>
</evidence>
<reference evidence="2 3" key="1">
    <citation type="journal article" date="2016" name="Nat. Biotechnol.">
        <title>Measurement of bacterial replication rates in microbial communities.</title>
        <authorList>
            <person name="Brown C.T."/>
            <person name="Olm M.R."/>
            <person name="Thomas B.C."/>
            <person name="Banfield J.F."/>
        </authorList>
    </citation>
    <scope>NUCLEOTIDE SEQUENCE [LARGE SCALE GENOMIC DNA]</scope>
    <source>
        <strain evidence="2">42_262</strain>
    </source>
</reference>
<dbReference type="EMBL" id="WCWW01000033">
    <property type="protein sequence ID" value="KAB3854498.1"/>
    <property type="molecule type" value="Genomic_DNA"/>
</dbReference>
<protein>
    <submittedName>
        <fullName evidence="2">Uncharacterized protein</fullName>
    </submittedName>
</protein>
<dbReference type="EMBL" id="MNQV01000205">
    <property type="protein sequence ID" value="OKZ46091.1"/>
    <property type="molecule type" value="Genomic_DNA"/>
</dbReference>
<accession>A0A1Q6IZA2</accession>
<reference evidence="1 4" key="2">
    <citation type="journal article" date="2019" name="Nat. Med.">
        <title>A library of human gut bacterial isolates paired with longitudinal multiomics data enables mechanistic microbiome research.</title>
        <authorList>
            <person name="Poyet M."/>
            <person name="Groussin M."/>
            <person name="Gibbons S.M."/>
            <person name="Avila-Pacheco J."/>
            <person name="Jiang X."/>
            <person name="Kearney S.M."/>
            <person name="Perrotta A.R."/>
            <person name="Berdy B."/>
            <person name="Zhao S."/>
            <person name="Lieberman T.D."/>
            <person name="Swanson P.K."/>
            <person name="Smith M."/>
            <person name="Roesemann S."/>
            <person name="Alexander J.E."/>
            <person name="Rich S.A."/>
            <person name="Livny J."/>
            <person name="Vlamakis H."/>
            <person name="Clish C."/>
            <person name="Bullock K."/>
            <person name="Deik A."/>
            <person name="Scott J."/>
            <person name="Pierce K.A."/>
            <person name="Xavier R.J."/>
            <person name="Alm E.J."/>
        </authorList>
    </citation>
    <scope>NUCLEOTIDE SEQUENCE [LARGE SCALE GENOMIC DNA]</scope>
    <source>
        <strain evidence="1 4">BIOML-A5</strain>
    </source>
</reference>
<organism evidence="2 3">
    <name type="scientific">Phocaeicola vulgatus</name>
    <name type="common">Bacteroides vulgatus</name>
    <dbReference type="NCBI Taxonomy" id="821"/>
    <lineage>
        <taxon>Bacteria</taxon>
        <taxon>Pseudomonadati</taxon>
        <taxon>Bacteroidota</taxon>
        <taxon>Bacteroidia</taxon>
        <taxon>Bacteroidales</taxon>
        <taxon>Bacteroidaceae</taxon>
        <taxon>Phocaeicola</taxon>
    </lineage>
</organism>
<sequence length="98" mass="11174">MELRGKKVDRYLRRNKLTVIGLPGYTNPRHSRLAKQYKEIPFEDVIFKETGFLPSGSCHMITVRVDGNVEVSFSADTDLSVIAKFIRKMGKEVCHMGD</sequence>
<dbReference type="AlphaFoldDB" id="A0A1Q6IZA2"/>
<dbReference type="Proteomes" id="UP000441522">
    <property type="component" value="Unassembled WGS sequence"/>
</dbReference>
<comment type="caution">
    <text evidence="2">The sequence shown here is derived from an EMBL/GenBank/DDBJ whole genome shotgun (WGS) entry which is preliminary data.</text>
</comment>
<proteinExistence type="predicted"/>
<dbReference type="Proteomes" id="UP000186631">
    <property type="component" value="Unassembled WGS sequence"/>
</dbReference>